<feature type="transmembrane region" description="Helical" evidence="1">
    <location>
        <begin position="212"/>
        <end position="233"/>
    </location>
</feature>
<feature type="transmembrane region" description="Helical" evidence="1">
    <location>
        <begin position="31"/>
        <end position="50"/>
    </location>
</feature>
<feature type="transmembrane region" description="Helical" evidence="1">
    <location>
        <begin position="124"/>
        <end position="147"/>
    </location>
</feature>
<organism evidence="3 4">
    <name type="scientific">Segatella copri</name>
    <dbReference type="NCBI Taxonomy" id="165179"/>
    <lineage>
        <taxon>Bacteria</taxon>
        <taxon>Pseudomonadati</taxon>
        <taxon>Bacteroidota</taxon>
        <taxon>Bacteroidia</taxon>
        <taxon>Bacteroidales</taxon>
        <taxon>Prevotellaceae</taxon>
        <taxon>Segatella</taxon>
    </lineage>
</organism>
<dbReference type="Pfam" id="PF01569">
    <property type="entry name" value="PAP2"/>
    <property type="match status" value="1"/>
</dbReference>
<dbReference type="Proteomes" id="UP000480425">
    <property type="component" value="Unassembled WGS sequence"/>
</dbReference>
<dbReference type="SUPFAM" id="SSF48317">
    <property type="entry name" value="Acid phosphatase/Vanadium-dependent haloperoxidase"/>
    <property type="match status" value="1"/>
</dbReference>
<accession>A0A6G1TXH4</accession>
<feature type="transmembrane region" description="Helical" evidence="1">
    <location>
        <begin position="56"/>
        <end position="77"/>
    </location>
</feature>
<evidence type="ECO:0000313" key="3">
    <source>
        <dbReference type="EMBL" id="MQN79490.1"/>
    </source>
</evidence>
<keyword evidence="1" id="KW-0812">Transmembrane</keyword>
<dbReference type="EMBL" id="VZCB01000005">
    <property type="protein sequence ID" value="MQN79490.1"/>
    <property type="molecule type" value="Genomic_DNA"/>
</dbReference>
<dbReference type="RefSeq" id="WP_153121816.1">
    <property type="nucleotide sequence ID" value="NZ_VZCB01000005.1"/>
</dbReference>
<evidence type="ECO:0000256" key="1">
    <source>
        <dbReference type="SAM" id="Phobius"/>
    </source>
</evidence>
<feature type="transmembrane region" description="Helical" evidence="1">
    <location>
        <begin position="159"/>
        <end position="181"/>
    </location>
</feature>
<feature type="domain" description="Phosphatidic acid phosphatase type 2/haloperoxidase" evidence="2">
    <location>
        <begin position="62"/>
        <end position="178"/>
    </location>
</feature>
<evidence type="ECO:0000313" key="4">
    <source>
        <dbReference type="Proteomes" id="UP000480425"/>
    </source>
</evidence>
<gene>
    <name evidence="3" type="ORF">F7D73_00630</name>
</gene>
<keyword evidence="1" id="KW-0472">Membrane</keyword>
<dbReference type="OrthoDB" id="9789113at2"/>
<dbReference type="InterPro" id="IPR036938">
    <property type="entry name" value="PAP2/HPO_sf"/>
</dbReference>
<name>A0A6G1TXH4_9BACT</name>
<dbReference type="PANTHER" id="PTHR14969">
    <property type="entry name" value="SPHINGOSINE-1-PHOSPHATE PHOSPHOHYDROLASE"/>
    <property type="match status" value="1"/>
</dbReference>
<dbReference type="PANTHER" id="PTHR14969:SF13">
    <property type="entry name" value="AT30094P"/>
    <property type="match status" value="1"/>
</dbReference>
<reference evidence="3 4" key="1">
    <citation type="submission" date="2019-09" db="EMBL/GenBank/DDBJ databases">
        <title>Distinct polysaccharide growth profiles of human intestinal Prevotella copri isolates.</title>
        <authorList>
            <person name="Fehlner-Peach H."/>
            <person name="Magnabosco C."/>
            <person name="Raghavan V."/>
            <person name="Scher J.U."/>
            <person name="Tett A."/>
            <person name="Cox L.M."/>
            <person name="Gottsegen C."/>
            <person name="Watters A."/>
            <person name="Wiltshire- Gordon J.D."/>
            <person name="Segata N."/>
            <person name="Bonneau R."/>
            <person name="Littman D.R."/>
        </authorList>
    </citation>
    <scope>NUCLEOTIDE SEQUENCE [LARGE SCALE GENOMIC DNA]</scope>
    <source>
        <strain evidence="4">iA622</strain>
    </source>
</reference>
<dbReference type="InterPro" id="IPR000326">
    <property type="entry name" value="PAP2/HPO"/>
</dbReference>
<dbReference type="SMART" id="SM00014">
    <property type="entry name" value="acidPPc"/>
    <property type="match status" value="1"/>
</dbReference>
<keyword evidence="1" id="KW-1133">Transmembrane helix</keyword>
<sequence length="234" mass="26688">MDFSKIQDMDMQVLSLFNGSDNIMLDQMVQILTSGLTWIPLYVMLFFVVMRNNETMGQIALVVGSAIFCVLFADGLVDGIIKQLAERWRPSNDPTFKYMVQVVDDIRLKGYSFCSAHAANTMSLAVFFSLLIRSKMLTITLVIWSLINCWTRLYLGVHYPSDILCGMIIGIIVGILVYLLYYKIYRRISPKINYISNQYTSTGYDHDDIDKAMVILMLTLVYVVTRSVVMTGFV</sequence>
<comment type="caution">
    <text evidence="3">The sequence shown here is derived from an EMBL/GenBank/DDBJ whole genome shotgun (WGS) entry which is preliminary data.</text>
</comment>
<dbReference type="AlphaFoldDB" id="A0A6G1TXH4"/>
<dbReference type="Gene3D" id="1.20.144.10">
    <property type="entry name" value="Phosphatidic acid phosphatase type 2/haloperoxidase"/>
    <property type="match status" value="1"/>
</dbReference>
<protein>
    <submittedName>
        <fullName evidence="3">Phosphatase PAP2 family protein</fullName>
    </submittedName>
</protein>
<evidence type="ECO:0000259" key="2">
    <source>
        <dbReference type="SMART" id="SM00014"/>
    </source>
</evidence>
<proteinExistence type="predicted"/>